<proteinExistence type="predicted"/>
<feature type="region of interest" description="Disordered" evidence="1">
    <location>
        <begin position="448"/>
        <end position="534"/>
    </location>
</feature>
<dbReference type="Proteomes" id="UP000007953">
    <property type="component" value="Plasmid megaplasmid"/>
</dbReference>
<feature type="compositionally biased region" description="Polar residues" evidence="1">
    <location>
        <begin position="448"/>
        <end position="463"/>
    </location>
</feature>
<evidence type="ECO:0000313" key="2">
    <source>
        <dbReference type="EMBL" id="AEG72313.1"/>
    </source>
</evidence>
<evidence type="ECO:0000313" key="3">
    <source>
        <dbReference type="Proteomes" id="UP000007953"/>
    </source>
</evidence>
<evidence type="ECO:0000256" key="1">
    <source>
        <dbReference type="SAM" id="MobiDB-lite"/>
    </source>
</evidence>
<organism evidence="2 3">
    <name type="scientific">Ralstonia solanacearum (strain Po82)</name>
    <dbReference type="NCBI Taxonomy" id="1031711"/>
    <lineage>
        <taxon>Bacteria</taxon>
        <taxon>Pseudomonadati</taxon>
        <taxon>Pseudomonadota</taxon>
        <taxon>Betaproteobacteria</taxon>
        <taxon>Burkholderiales</taxon>
        <taxon>Burkholderiaceae</taxon>
        <taxon>Ralstonia</taxon>
        <taxon>Ralstonia solanacearum species complex</taxon>
    </lineage>
</organism>
<name>F6GBV7_RALS8</name>
<protein>
    <submittedName>
        <fullName evidence="2">Uncharacterized protein</fullName>
    </submittedName>
</protein>
<dbReference type="AlphaFoldDB" id="F6GBV7"/>
<dbReference type="KEGG" id="rsn:RSPO_m01680"/>
<dbReference type="PATRIC" id="fig|1031711.3.peg.4844"/>
<geneLocation type="plasmid" evidence="3"/>
<dbReference type="HOGENOM" id="CLU_509830_0_0_4"/>
<dbReference type="EMBL" id="CP002820">
    <property type="protein sequence ID" value="AEG72313.1"/>
    <property type="molecule type" value="Genomic_DNA"/>
</dbReference>
<feature type="compositionally biased region" description="Polar residues" evidence="1">
    <location>
        <begin position="523"/>
        <end position="534"/>
    </location>
</feature>
<reference evidence="2 3" key="1">
    <citation type="journal article" date="2011" name="J. Bacteriol.">
        <title>Complete genome sequence of the plant pathogen Ralstonia solanacearum strain Po82.</title>
        <authorList>
            <person name="Xu J."/>
            <person name="Zheng H.J."/>
            <person name="Liu L."/>
            <person name="Pan Z.C."/>
            <person name="Prior P."/>
            <person name="Tang B."/>
            <person name="Xu J.S."/>
            <person name="Zhang H."/>
            <person name="Tian Q."/>
            <person name="Zhang L.Q."/>
            <person name="Feng J."/>
        </authorList>
    </citation>
    <scope>NUCLEOTIDE SEQUENCE [LARGE SCALE GENOMIC DNA]</scope>
    <source>
        <strain evidence="3">Po82</strain>
    </source>
</reference>
<gene>
    <name evidence="2" type="ordered locus">RSPO_m01680</name>
</gene>
<keyword evidence="2" id="KW-0614">Plasmid</keyword>
<accession>F6GBV7</accession>
<sequence>MRLREAQPRARVQRADQRAGFAQLVLLAADRAADVSEVALGQPLQMAAHDVQRDLLHTLLGLRIGRTRLDLQAQAFGQVARGHARRVEAPHQRQRDLHFLLGGRGLDRCQRHQLGQHLAQVAVVVQRFDQRLGEQAVAFGQAVAAQLLVQVLAQGRRGMDPFADVAVLAIAVVGRTVAGVAAEIGGEFLGCGDGGVGLDGAGGGLERRILRRGVIGGGAVGLDARHGVAGTGRFRRRARAVIDFFQEWVAGERFLHFLCKFGRGQLQQFHGLLQSGRQREMLLRTHFESGLDHSPCLLCVGWAQPCRPAWRFLDAKAVPSGRIQVPRAFAGGRYAVSTWSCRFYMRSVSAAGQRAGPIARGGPASRRAERYAPRQVHALLGFPAWKARAGCPASAEALRGRALPSVLPPMLRALNQENRMQSPRTLTAALLGVALALGVSAALAQTTTAPADSQASGNPTQRTDPPPSNADRTATTPMAGAGGDMKPHTKKHRHKKSTDATSAGDMSHSGTQSGGNDAATGMGNAQSGSSKPVQ</sequence>